<sequence>MKGASLRRWLNQPDCLDVIVVFKTLFNRACSPPHNLIAEPPTSQQSNHAHYFFDHYNLLRMHYAGSNLVLYHPYVKSTTAVGGSIQKVTTRGDQVHFHIKRQAPLPLSKYNPFRRYPSFPACMYSLKMNDDLLDKVSPSVIVSYPVRFKFSYERAVILNLSKVRLIPLFLSFC</sequence>
<dbReference type="EMBL" id="JAUEPT010000154">
    <property type="protein sequence ID" value="KAK0430353.1"/>
    <property type="molecule type" value="Genomic_DNA"/>
</dbReference>
<dbReference type="AlphaFoldDB" id="A0AA39ME02"/>
<gene>
    <name evidence="1" type="ORF">EV421DRAFT_1721637</name>
</gene>
<organism evidence="1 2">
    <name type="scientific">Armillaria borealis</name>
    <dbReference type="NCBI Taxonomy" id="47425"/>
    <lineage>
        <taxon>Eukaryota</taxon>
        <taxon>Fungi</taxon>
        <taxon>Dikarya</taxon>
        <taxon>Basidiomycota</taxon>
        <taxon>Agaricomycotina</taxon>
        <taxon>Agaricomycetes</taxon>
        <taxon>Agaricomycetidae</taxon>
        <taxon>Agaricales</taxon>
        <taxon>Marasmiineae</taxon>
        <taxon>Physalacriaceae</taxon>
        <taxon>Armillaria</taxon>
    </lineage>
</organism>
<evidence type="ECO:0000313" key="2">
    <source>
        <dbReference type="Proteomes" id="UP001175226"/>
    </source>
</evidence>
<keyword evidence="2" id="KW-1185">Reference proteome</keyword>
<dbReference type="Proteomes" id="UP001175226">
    <property type="component" value="Unassembled WGS sequence"/>
</dbReference>
<evidence type="ECO:0000313" key="1">
    <source>
        <dbReference type="EMBL" id="KAK0430353.1"/>
    </source>
</evidence>
<protein>
    <submittedName>
        <fullName evidence="1">Uncharacterized protein</fullName>
    </submittedName>
</protein>
<name>A0AA39ME02_9AGAR</name>
<reference evidence="1" key="1">
    <citation type="submission" date="2023-06" db="EMBL/GenBank/DDBJ databases">
        <authorList>
            <consortium name="Lawrence Berkeley National Laboratory"/>
            <person name="Ahrendt S."/>
            <person name="Sahu N."/>
            <person name="Indic B."/>
            <person name="Wong-Bajracharya J."/>
            <person name="Merenyi Z."/>
            <person name="Ke H.-M."/>
            <person name="Monk M."/>
            <person name="Kocsube S."/>
            <person name="Drula E."/>
            <person name="Lipzen A."/>
            <person name="Balint B."/>
            <person name="Henrissat B."/>
            <person name="Andreopoulos B."/>
            <person name="Martin F.M."/>
            <person name="Harder C.B."/>
            <person name="Rigling D."/>
            <person name="Ford K.L."/>
            <person name="Foster G.D."/>
            <person name="Pangilinan J."/>
            <person name="Papanicolaou A."/>
            <person name="Barry K."/>
            <person name="LaButti K."/>
            <person name="Viragh M."/>
            <person name="Koriabine M."/>
            <person name="Yan M."/>
            <person name="Riley R."/>
            <person name="Champramary S."/>
            <person name="Plett K.L."/>
            <person name="Tsai I.J."/>
            <person name="Slot J."/>
            <person name="Sipos G."/>
            <person name="Plett J."/>
            <person name="Nagy L.G."/>
            <person name="Grigoriev I.V."/>
        </authorList>
    </citation>
    <scope>NUCLEOTIDE SEQUENCE</scope>
    <source>
        <strain evidence="1">FPL87.14</strain>
    </source>
</reference>
<proteinExistence type="predicted"/>
<accession>A0AA39ME02</accession>
<comment type="caution">
    <text evidence="1">The sequence shown here is derived from an EMBL/GenBank/DDBJ whole genome shotgun (WGS) entry which is preliminary data.</text>
</comment>